<evidence type="ECO:0000313" key="5">
    <source>
        <dbReference type="Proteomes" id="UP000007590"/>
    </source>
</evidence>
<dbReference type="STRING" id="929556.Solca_1701"/>
<dbReference type="EMBL" id="CP003349">
    <property type="protein sequence ID" value="AFD06767.1"/>
    <property type="molecule type" value="Genomic_DNA"/>
</dbReference>
<sequence>MPIPQPDYLTEVDKIEGNIYCNHDYTGENHIAMHQHTKAQFLFAEGGIVHVITEDESYFLPARHYMWIPAGRPHSIIFNSLDVMMRNLYFPVEPCEEVFYSKIAIYPVNELLLEMLFFTTRWKGQISRENETAYSFIVALKKILPSISIHSLPLGLPYPKSERLLKVARYMNQHLQDQLSFPDIAKRFGFSERTLSRTFQQEVKMSFIQFLTVQRMMKSLQLLLDEKKTVNETAYAVGYNSLPTFSNTFSKIVGVRPSEYVKLRGVLKKDS</sequence>
<dbReference type="PANTHER" id="PTHR11019:SF159">
    <property type="entry name" value="TRANSCRIPTIONAL REGULATOR-RELATED"/>
    <property type="match status" value="1"/>
</dbReference>
<dbReference type="AlphaFoldDB" id="H8KQM9"/>
<dbReference type="GO" id="GO:0043565">
    <property type="term" value="F:sequence-specific DNA binding"/>
    <property type="evidence" value="ECO:0007669"/>
    <property type="project" value="InterPro"/>
</dbReference>
<gene>
    <name evidence="4" type="ordered locus">Solca_1701</name>
</gene>
<accession>H8KQM9</accession>
<dbReference type="eggNOG" id="COG1917">
    <property type="taxonomic scope" value="Bacteria"/>
</dbReference>
<keyword evidence="2" id="KW-0804">Transcription</keyword>
<evidence type="ECO:0000259" key="3">
    <source>
        <dbReference type="PROSITE" id="PS01124"/>
    </source>
</evidence>
<dbReference type="Gene3D" id="1.10.10.60">
    <property type="entry name" value="Homeodomain-like"/>
    <property type="match status" value="2"/>
</dbReference>
<dbReference type="OrthoDB" id="1266582at2"/>
<dbReference type="RefSeq" id="WP_014679994.1">
    <property type="nucleotide sequence ID" value="NC_017770.1"/>
</dbReference>
<name>H8KQM9_SOLCM</name>
<dbReference type="KEGG" id="scn:Solca_1701"/>
<dbReference type="SUPFAM" id="SSF46689">
    <property type="entry name" value="Homeodomain-like"/>
    <property type="match status" value="2"/>
</dbReference>
<dbReference type="Gene3D" id="2.60.120.10">
    <property type="entry name" value="Jelly Rolls"/>
    <property type="match status" value="1"/>
</dbReference>
<protein>
    <submittedName>
        <fullName evidence="4">DNA-binding domain-containing protein, AraC-type</fullName>
    </submittedName>
</protein>
<evidence type="ECO:0000313" key="4">
    <source>
        <dbReference type="EMBL" id="AFD06767.1"/>
    </source>
</evidence>
<dbReference type="InterPro" id="IPR011051">
    <property type="entry name" value="RmlC_Cupin_sf"/>
</dbReference>
<dbReference type="GO" id="GO:0003700">
    <property type="term" value="F:DNA-binding transcription factor activity"/>
    <property type="evidence" value="ECO:0007669"/>
    <property type="project" value="InterPro"/>
</dbReference>
<dbReference type="InterPro" id="IPR018060">
    <property type="entry name" value="HTH_AraC"/>
</dbReference>
<keyword evidence="4" id="KW-0238">DNA-binding</keyword>
<dbReference type="CDD" id="cd06124">
    <property type="entry name" value="cupin_NimR-like_N"/>
    <property type="match status" value="1"/>
</dbReference>
<dbReference type="Pfam" id="PF12833">
    <property type="entry name" value="HTH_18"/>
    <property type="match status" value="1"/>
</dbReference>
<dbReference type="HOGENOM" id="CLU_000445_87_1_10"/>
<dbReference type="InterPro" id="IPR014710">
    <property type="entry name" value="RmlC-like_jellyroll"/>
</dbReference>
<evidence type="ECO:0000256" key="2">
    <source>
        <dbReference type="ARBA" id="ARBA00023163"/>
    </source>
</evidence>
<feature type="domain" description="HTH araC/xylS-type" evidence="3">
    <location>
        <begin position="165"/>
        <end position="263"/>
    </location>
</feature>
<dbReference type="PROSITE" id="PS01124">
    <property type="entry name" value="HTH_ARAC_FAMILY_2"/>
    <property type="match status" value="1"/>
</dbReference>
<dbReference type="SUPFAM" id="SSF51182">
    <property type="entry name" value="RmlC-like cupins"/>
    <property type="match status" value="1"/>
</dbReference>
<proteinExistence type="predicted"/>
<reference evidence="4" key="1">
    <citation type="submission" date="2012-02" db="EMBL/GenBank/DDBJ databases">
        <title>The complete genome of Solitalea canadensis DSM 3403.</title>
        <authorList>
            <consortium name="US DOE Joint Genome Institute (JGI-PGF)"/>
            <person name="Lucas S."/>
            <person name="Copeland A."/>
            <person name="Lapidus A."/>
            <person name="Glavina del Rio T."/>
            <person name="Dalin E."/>
            <person name="Tice H."/>
            <person name="Bruce D."/>
            <person name="Goodwin L."/>
            <person name="Pitluck S."/>
            <person name="Peters L."/>
            <person name="Ovchinnikova G."/>
            <person name="Lu M."/>
            <person name="Kyrpides N."/>
            <person name="Mavromatis K."/>
            <person name="Ivanova N."/>
            <person name="Brettin T."/>
            <person name="Detter J.C."/>
            <person name="Han C."/>
            <person name="Larimer F."/>
            <person name="Land M."/>
            <person name="Hauser L."/>
            <person name="Markowitz V."/>
            <person name="Cheng J.-F."/>
            <person name="Hugenholtz P."/>
            <person name="Woyke T."/>
            <person name="Wu D."/>
            <person name="Spring S."/>
            <person name="Schroeder M."/>
            <person name="Kopitz M."/>
            <person name="Brambilla E."/>
            <person name="Klenk H.-P."/>
            <person name="Eisen J.A."/>
        </authorList>
    </citation>
    <scope>NUCLEOTIDE SEQUENCE</scope>
    <source>
        <strain evidence="4">DSM 3403</strain>
    </source>
</reference>
<keyword evidence="5" id="KW-1185">Reference proteome</keyword>
<organism evidence="4 5">
    <name type="scientific">Solitalea canadensis (strain ATCC 29591 / DSM 3403 / JCM 21819 / LMG 8368 / NBRC 15130 / NCIMB 12057 / USAM 9D)</name>
    <name type="common">Flexibacter canadensis</name>
    <dbReference type="NCBI Taxonomy" id="929556"/>
    <lineage>
        <taxon>Bacteria</taxon>
        <taxon>Pseudomonadati</taxon>
        <taxon>Bacteroidota</taxon>
        <taxon>Sphingobacteriia</taxon>
        <taxon>Sphingobacteriales</taxon>
        <taxon>Sphingobacteriaceae</taxon>
        <taxon>Solitalea</taxon>
    </lineage>
</organism>
<keyword evidence="1" id="KW-0805">Transcription regulation</keyword>
<dbReference type="Proteomes" id="UP000007590">
    <property type="component" value="Chromosome"/>
</dbReference>
<dbReference type="PANTHER" id="PTHR11019">
    <property type="entry name" value="HTH-TYPE TRANSCRIPTIONAL REGULATOR NIMR"/>
    <property type="match status" value="1"/>
</dbReference>
<evidence type="ECO:0000256" key="1">
    <source>
        <dbReference type="ARBA" id="ARBA00023015"/>
    </source>
</evidence>
<dbReference type="InterPro" id="IPR009057">
    <property type="entry name" value="Homeodomain-like_sf"/>
</dbReference>
<dbReference type="SMART" id="SM00342">
    <property type="entry name" value="HTH_ARAC"/>
    <property type="match status" value="1"/>
</dbReference>
<dbReference type="eggNOG" id="COG4977">
    <property type="taxonomic scope" value="Bacteria"/>
</dbReference>